<keyword evidence="3 7" id="KW-1003">Cell membrane</keyword>
<sequence>MLFNSLGFILFFPIVVGGYFLIPHKYRWILLLISSYYFYMSWNPKYIVLIFTTTLISYLSGIYIEKTESKSKKKFYLNFSIISNLLILFVFKYFNFFNGSLRDVFNHFNLSYGIPNFKLLLPVGISFYTFQSLSYSIDVYRGTKSAEKHFGIYALYVSFFPQLVAGPIERSDRLLPQFYEKHKFDYKRVTDGLKIMAWGYFKKVVIADRLAILVNTVYNNPTEYRGLPLIVSSVFFAFQIFCDFSGYSDIAIGSAKVMGFDLMKNFDRPYFSKTIAEFWRRWHISLSTWFRDYLYIPMGGNRVKISRYYFNIFFTFLISGLWHGASWTFVTWGALHGVYQIIGHITKNIRKKFVDVIGLSKIPKVHDFIKVIITFILVDFAWIFFRANSMKDAIYIVKNLFDNVEIGNSALNSLFNLGLDKNSFFIGVISIVIMEIIHFIKGKIDIIKNLSQSPMLFRWICYYAIIFSIIVFGVFEQSQFIYFQF</sequence>
<comment type="similarity">
    <text evidence="2 7">Belongs to the membrane-bound acyltransferase family.</text>
</comment>
<keyword evidence="7" id="KW-0808">Transferase</keyword>
<name>A0AA89CM62_CLONO</name>
<dbReference type="PANTHER" id="PTHR13285:SF18">
    <property type="entry name" value="PROTEIN-CYSTEINE N-PALMITOYLTRANSFERASE RASP"/>
    <property type="match status" value="1"/>
</dbReference>
<dbReference type="EMBL" id="JDRX01000016">
    <property type="protein sequence ID" value="KGN01803.1"/>
    <property type="molecule type" value="Genomic_DNA"/>
</dbReference>
<evidence type="ECO:0000313" key="10">
    <source>
        <dbReference type="Proteomes" id="UP000030016"/>
    </source>
</evidence>
<evidence type="ECO:0000256" key="4">
    <source>
        <dbReference type="ARBA" id="ARBA00022692"/>
    </source>
</evidence>
<feature type="transmembrane region" description="Helical" evidence="8">
    <location>
        <begin position="424"/>
        <end position="444"/>
    </location>
</feature>
<dbReference type="GO" id="GO:0042121">
    <property type="term" value="P:alginic acid biosynthetic process"/>
    <property type="evidence" value="ECO:0007669"/>
    <property type="project" value="InterPro"/>
</dbReference>
<keyword evidence="6 7" id="KW-0472">Membrane</keyword>
<evidence type="ECO:0000313" key="9">
    <source>
        <dbReference type="EMBL" id="KGN01803.1"/>
    </source>
</evidence>
<dbReference type="InterPro" id="IPR028362">
    <property type="entry name" value="AlgI"/>
</dbReference>
<dbReference type="InterPro" id="IPR051085">
    <property type="entry name" value="MB_O-acyltransferase"/>
</dbReference>
<evidence type="ECO:0000256" key="8">
    <source>
        <dbReference type="SAM" id="Phobius"/>
    </source>
</evidence>
<dbReference type="Proteomes" id="UP000030016">
    <property type="component" value="Unassembled WGS sequence"/>
</dbReference>
<gene>
    <name evidence="9" type="ORF">Z969_07640</name>
</gene>
<dbReference type="PIRSF" id="PIRSF500217">
    <property type="entry name" value="AlgI"/>
    <property type="match status" value="1"/>
</dbReference>
<feature type="transmembrane region" description="Helical" evidence="8">
    <location>
        <begin position="367"/>
        <end position="385"/>
    </location>
</feature>
<feature type="transmembrane region" description="Helical" evidence="8">
    <location>
        <begin position="76"/>
        <end position="97"/>
    </location>
</feature>
<evidence type="ECO:0000256" key="1">
    <source>
        <dbReference type="ARBA" id="ARBA00004651"/>
    </source>
</evidence>
<feature type="transmembrane region" description="Helical" evidence="8">
    <location>
        <begin position="117"/>
        <end position="138"/>
    </location>
</feature>
<keyword evidence="5 8" id="KW-1133">Transmembrane helix</keyword>
<feature type="transmembrane region" description="Helical" evidence="8">
    <location>
        <begin position="7"/>
        <end position="26"/>
    </location>
</feature>
<evidence type="ECO:0000256" key="6">
    <source>
        <dbReference type="ARBA" id="ARBA00023136"/>
    </source>
</evidence>
<comment type="caution">
    <text evidence="9">The sequence shown here is derived from an EMBL/GenBank/DDBJ whole genome shotgun (WGS) entry which is preliminary data.</text>
</comment>
<dbReference type="Pfam" id="PF03062">
    <property type="entry name" value="MBOAT"/>
    <property type="match status" value="1"/>
</dbReference>
<dbReference type="RefSeq" id="WP_039250073.1">
    <property type="nucleotide sequence ID" value="NZ_JDRX01000016.1"/>
</dbReference>
<comment type="subcellular location">
    <subcellularLocation>
        <location evidence="1">Cell membrane</location>
        <topology evidence="1">Multi-pass membrane protein</topology>
    </subcellularLocation>
</comment>
<evidence type="ECO:0000256" key="2">
    <source>
        <dbReference type="ARBA" id="ARBA00010323"/>
    </source>
</evidence>
<evidence type="ECO:0000256" key="7">
    <source>
        <dbReference type="PIRNR" id="PIRNR016636"/>
    </source>
</evidence>
<dbReference type="PIRSF" id="PIRSF016636">
    <property type="entry name" value="AlgI_DltB"/>
    <property type="match status" value="1"/>
</dbReference>
<feature type="transmembrane region" description="Helical" evidence="8">
    <location>
        <begin position="308"/>
        <end position="323"/>
    </location>
</feature>
<reference evidence="9 10" key="1">
    <citation type="submission" date="2014-01" db="EMBL/GenBank/DDBJ databases">
        <title>Plasmidome dynamics in the species complex Clostridium novyi sensu lato converts strains of independent lineages into distinctly different pathogens.</title>
        <authorList>
            <person name="Skarin H."/>
            <person name="Segerman B."/>
        </authorList>
    </citation>
    <scope>NUCLEOTIDE SEQUENCE [LARGE SCALE GENOMIC DNA]</scope>
    <source>
        <strain evidence="9 10">4570</strain>
    </source>
</reference>
<evidence type="ECO:0000256" key="5">
    <source>
        <dbReference type="ARBA" id="ARBA00022989"/>
    </source>
</evidence>
<accession>A0AA89CM62</accession>
<dbReference type="AlphaFoldDB" id="A0AA89CM62"/>
<dbReference type="InterPro" id="IPR004299">
    <property type="entry name" value="MBOAT_fam"/>
</dbReference>
<proteinExistence type="inferred from homology"/>
<protein>
    <submittedName>
        <fullName evidence="9">Alginate O-acetyltransferase</fullName>
    </submittedName>
</protein>
<dbReference type="GO" id="GO:0016746">
    <property type="term" value="F:acyltransferase activity"/>
    <property type="evidence" value="ECO:0007669"/>
    <property type="project" value="UniProtKB-KW"/>
</dbReference>
<feature type="transmembrane region" description="Helical" evidence="8">
    <location>
        <begin position="456"/>
        <end position="475"/>
    </location>
</feature>
<organism evidence="9 10">
    <name type="scientific">Clostridium novyi A str. 4570</name>
    <dbReference type="NCBI Taxonomy" id="1444290"/>
    <lineage>
        <taxon>Bacteria</taxon>
        <taxon>Bacillati</taxon>
        <taxon>Bacillota</taxon>
        <taxon>Clostridia</taxon>
        <taxon>Eubacteriales</taxon>
        <taxon>Clostridiaceae</taxon>
        <taxon>Clostridium</taxon>
    </lineage>
</organism>
<dbReference type="InterPro" id="IPR024194">
    <property type="entry name" value="Ac/AlaTfrase_AlgI/DltB"/>
</dbReference>
<keyword evidence="7" id="KW-0012">Acyltransferase</keyword>
<keyword evidence="4 8" id="KW-0812">Transmembrane</keyword>
<evidence type="ECO:0000256" key="3">
    <source>
        <dbReference type="ARBA" id="ARBA00022475"/>
    </source>
</evidence>
<dbReference type="PANTHER" id="PTHR13285">
    <property type="entry name" value="ACYLTRANSFERASE"/>
    <property type="match status" value="1"/>
</dbReference>
<feature type="transmembrane region" description="Helical" evidence="8">
    <location>
        <begin position="46"/>
        <end position="64"/>
    </location>
</feature>
<dbReference type="GO" id="GO:0005886">
    <property type="term" value="C:plasma membrane"/>
    <property type="evidence" value="ECO:0007669"/>
    <property type="project" value="UniProtKB-SubCell"/>
</dbReference>